<gene>
    <name evidence="2" type="ORF">ZHAS_00019749</name>
</gene>
<name>A0A084WN72_ANOSI</name>
<protein>
    <submittedName>
        <fullName evidence="2">AGAP007439-PA-like protein</fullName>
    </submittedName>
</protein>
<sequence>MDRVQQVAAFTLTRKDPEKAKQNPAETIFTCFIIRKLSFNPSATTTGSGGGFDKSPTNNGHGLNNRITAKYVLHKNCTPTRCKVQPREASTVFDEPPSDGWFETEAANGPGFYPLAEEENQESTTVSFRRSSSPSPRATPSIPETQNNYKLSRNTKNLPKKRTNITSNKNVNLRKCFRLRSKTFDGVAVSGGPMEEPTMESGEGVPSVVEGASVESRPRVPDSSTLASNNSSSRLIGAKLDKISKSLMRGSTGEGETGTMATIGTADHHYGAASLTNKISKPLFLTAKKCARRSNYNHIEMDAADDDDEFDDVDELEESQHRQLRGEEMILTSTMESAQSRERLEQETTLTVEEPSAAPSVLERLTVAETAAAILFEKVKYDRTKRYLIDQLTEGGEAYADGSGQGSPTTAAAFQLSSSCSSSPFHLAMAAAVASKSEDFIDPWKNYNIRGGASWDKVSKSPWDSSAKASPARCNSGAGEPSPSVTSTSNQMQPPVTAYPTRTHWNPFEYSPAHLSRLQSQSSTPQRKQPQYRPAFQVQTDVWENLNNKHYEIDTDVVWRSTRCSSRRTSASTVETWIDDETFDNSFNEELERRCTTLKICE</sequence>
<dbReference type="EMBL" id="ATLV01024572">
    <property type="status" value="NOT_ANNOTATED_CDS"/>
    <property type="molecule type" value="Genomic_DNA"/>
</dbReference>
<feature type="compositionally biased region" description="Low complexity" evidence="1">
    <location>
        <begin position="123"/>
        <end position="141"/>
    </location>
</feature>
<evidence type="ECO:0000313" key="2">
    <source>
        <dbReference type="EMBL" id="KFB51666.1"/>
    </source>
</evidence>
<dbReference type="OrthoDB" id="7738731at2759"/>
<dbReference type="EMBL" id="KE525352">
    <property type="protein sequence ID" value="KFB51666.1"/>
    <property type="molecule type" value="Genomic_DNA"/>
</dbReference>
<dbReference type="Proteomes" id="UP000030765">
    <property type="component" value="Unassembled WGS sequence"/>
</dbReference>
<feature type="compositionally biased region" description="Polar residues" evidence="1">
    <location>
        <begin position="483"/>
        <end position="494"/>
    </location>
</feature>
<evidence type="ECO:0000256" key="1">
    <source>
        <dbReference type="SAM" id="MobiDB-lite"/>
    </source>
</evidence>
<feature type="compositionally biased region" description="Low complexity" evidence="1">
    <location>
        <begin position="223"/>
        <end position="232"/>
    </location>
</feature>
<feature type="region of interest" description="Disordered" evidence="1">
    <location>
        <begin position="457"/>
        <end position="503"/>
    </location>
</feature>
<organism evidence="2">
    <name type="scientific">Anopheles sinensis</name>
    <name type="common">Mosquito</name>
    <dbReference type="NCBI Taxonomy" id="74873"/>
    <lineage>
        <taxon>Eukaryota</taxon>
        <taxon>Metazoa</taxon>
        <taxon>Ecdysozoa</taxon>
        <taxon>Arthropoda</taxon>
        <taxon>Hexapoda</taxon>
        <taxon>Insecta</taxon>
        <taxon>Pterygota</taxon>
        <taxon>Neoptera</taxon>
        <taxon>Endopterygota</taxon>
        <taxon>Diptera</taxon>
        <taxon>Nematocera</taxon>
        <taxon>Culicoidea</taxon>
        <taxon>Culicidae</taxon>
        <taxon>Anophelinae</taxon>
        <taxon>Anopheles</taxon>
    </lineage>
</organism>
<dbReference type="AlphaFoldDB" id="A0A084WN72"/>
<keyword evidence="4" id="KW-1185">Reference proteome</keyword>
<reference evidence="3" key="2">
    <citation type="submission" date="2020-05" db="UniProtKB">
        <authorList>
            <consortium name="EnsemblMetazoa"/>
        </authorList>
    </citation>
    <scope>IDENTIFICATION</scope>
</reference>
<proteinExistence type="predicted"/>
<feature type="region of interest" description="Disordered" evidence="1">
    <location>
        <begin position="118"/>
        <end position="148"/>
    </location>
</feature>
<reference evidence="2 4" key="1">
    <citation type="journal article" date="2014" name="BMC Genomics">
        <title>Genome sequence of Anopheles sinensis provides insight into genetics basis of mosquito competence for malaria parasites.</title>
        <authorList>
            <person name="Zhou D."/>
            <person name="Zhang D."/>
            <person name="Ding G."/>
            <person name="Shi L."/>
            <person name="Hou Q."/>
            <person name="Ye Y."/>
            <person name="Xu Y."/>
            <person name="Zhou H."/>
            <person name="Xiong C."/>
            <person name="Li S."/>
            <person name="Yu J."/>
            <person name="Hong S."/>
            <person name="Yu X."/>
            <person name="Zou P."/>
            <person name="Chen C."/>
            <person name="Chang X."/>
            <person name="Wang W."/>
            <person name="Lv Y."/>
            <person name="Sun Y."/>
            <person name="Ma L."/>
            <person name="Shen B."/>
            <person name="Zhu C."/>
        </authorList>
    </citation>
    <scope>NUCLEOTIDE SEQUENCE [LARGE SCALE GENOMIC DNA]</scope>
</reference>
<evidence type="ECO:0000313" key="4">
    <source>
        <dbReference type="Proteomes" id="UP000030765"/>
    </source>
</evidence>
<evidence type="ECO:0000313" key="3">
    <source>
        <dbReference type="EnsemblMetazoa" id="ASIC019749-PA"/>
    </source>
</evidence>
<dbReference type="VEuPathDB" id="VectorBase:ASIC019749"/>
<feature type="region of interest" description="Disordered" evidence="1">
    <location>
        <begin position="188"/>
        <end position="232"/>
    </location>
</feature>
<dbReference type="OMA" id="CTPTRCK"/>
<dbReference type="VEuPathDB" id="VectorBase:ASIS015108"/>
<dbReference type="EnsemblMetazoa" id="ASIC019749-RA">
    <property type="protein sequence ID" value="ASIC019749-PA"/>
    <property type="gene ID" value="ASIC019749"/>
</dbReference>
<accession>A0A084WN72</accession>